<dbReference type="FunFam" id="6.10.140.2220:FF:000009">
    <property type="entry name" value="Zinc finger MYND domain-containing protein 10"/>
    <property type="match status" value="1"/>
</dbReference>
<keyword evidence="18" id="KW-1185">Reference proteome</keyword>
<feature type="domain" description="MYND-type" evidence="16">
    <location>
        <begin position="402"/>
        <end position="438"/>
    </location>
</feature>
<keyword evidence="8 14" id="KW-0863">Zinc-finger</keyword>
<evidence type="ECO:0000256" key="9">
    <source>
        <dbReference type="ARBA" id="ARBA00022833"/>
    </source>
</evidence>
<keyword evidence="9" id="KW-0862">Zinc</keyword>
<comment type="function">
    <text evidence="13">Plays a role in axonemal structure organization and motility. Involved in axonemal pre-assembly of inner and outer dynein arms (IDA and ODA, respectively) for proper axoneme building for cilia motility. May act by indirectly regulating transcription of dynein proteins.</text>
</comment>
<evidence type="ECO:0000256" key="4">
    <source>
        <dbReference type="ARBA" id="ARBA00016317"/>
    </source>
</evidence>
<evidence type="ECO:0000256" key="10">
    <source>
        <dbReference type="ARBA" id="ARBA00023136"/>
    </source>
</evidence>
<proteinExistence type="inferred from homology"/>
<evidence type="ECO:0000313" key="17">
    <source>
        <dbReference type="EMBL" id="KAK3101721.1"/>
    </source>
</evidence>
<reference evidence="17" key="1">
    <citation type="submission" date="2019-08" db="EMBL/GenBank/DDBJ databases">
        <title>The improved chromosome-level genome for the pearl oyster Pinctada fucata martensii using PacBio sequencing and Hi-C.</title>
        <authorList>
            <person name="Zheng Z."/>
        </authorList>
    </citation>
    <scope>NUCLEOTIDE SEQUENCE</scope>
    <source>
        <strain evidence="17">ZZ-2019</strain>
        <tissue evidence="17">Adductor muscle</tissue>
    </source>
</reference>
<evidence type="ECO:0000256" key="13">
    <source>
        <dbReference type="ARBA" id="ARBA00045527"/>
    </source>
</evidence>
<dbReference type="GO" id="GO:0016324">
    <property type="term" value="C:apical plasma membrane"/>
    <property type="evidence" value="ECO:0007669"/>
    <property type="project" value="UniProtKB-SubCell"/>
</dbReference>
<dbReference type="GO" id="GO:0044458">
    <property type="term" value="P:motile cilium assembly"/>
    <property type="evidence" value="ECO:0007669"/>
    <property type="project" value="TreeGrafter"/>
</dbReference>
<accession>A0AA88YQ17</accession>
<dbReference type="GO" id="GO:0036158">
    <property type="term" value="P:outer dynein arm assembly"/>
    <property type="evidence" value="ECO:0007669"/>
    <property type="project" value="TreeGrafter"/>
</dbReference>
<evidence type="ECO:0000256" key="14">
    <source>
        <dbReference type="PROSITE-ProRule" id="PRU00134"/>
    </source>
</evidence>
<evidence type="ECO:0000256" key="2">
    <source>
        <dbReference type="ARBA" id="ARBA00004300"/>
    </source>
</evidence>
<dbReference type="PANTHER" id="PTHR13244">
    <property type="entry name" value="ZINC FINGER MYND DOMAIN CONTAINING PROTEIN 10"/>
    <property type="match status" value="1"/>
</dbReference>
<gene>
    <name evidence="17" type="ORF">FSP39_005822</name>
</gene>
<evidence type="ECO:0000256" key="5">
    <source>
        <dbReference type="ARBA" id="ARBA00022475"/>
    </source>
</evidence>
<evidence type="ECO:0000256" key="15">
    <source>
        <dbReference type="SAM" id="Coils"/>
    </source>
</evidence>
<dbReference type="PANTHER" id="PTHR13244:SF7">
    <property type="entry name" value="ZINC FINGER MYND DOMAIN-CONTAINING PROTEIN 10"/>
    <property type="match status" value="1"/>
</dbReference>
<dbReference type="InterPro" id="IPR002893">
    <property type="entry name" value="Znf_MYND"/>
</dbReference>
<evidence type="ECO:0000256" key="3">
    <source>
        <dbReference type="ARBA" id="ARBA00005373"/>
    </source>
</evidence>
<evidence type="ECO:0000259" key="16">
    <source>
        <dbReference type="PROSITE" id="PS50865"/>
    </source>
</evidence>
<dbReference type="EMBL" id="VSWD01000005">
    <property type="protein sequence ID" value="KAK3101721.1"/>
    <property type="molecule type" value="Genomic_DNA"/>
</dbReference>
<comment type="subcellular location">
    <subcellularLocation>
        <location evidence="1">Apical cell membrane</location>
    </subcellularLocation>
    <subcellularLocation>
        <location evidence="2">Cytoplasm</location>
        <location evidence="2">Cytoskeleton</location>
        <location evidence="2">Microtubule organizing center</location>
        <location evidence="2">Centrosome</location>
    </subcellularLocation>
    <subcellularLocation>
        <location evidence="12">Dynein axonemal particle</location>
    </subcellularLocation>
</comment>
<feature type="coiled-coil region" evidence="15">
    <location>
        <begin position="143"/>
        <end position="170"/>
    </location>
</feature>
<evidence type="ECO:0000256" key="6">
    <source>
        <dbReference type="ARBA" id="ARBA00022490"/>
    </source>
</evidence>
<dbReference type="SUPFAM" id="SSF144232">
    <property type="entry name" value="HIT/MYND zinc finger-like"/>
    <property type="match status" value="1"/>
</dbReference>
<comment type="similarity">
    <text evidence="3">Belongs to the ZMYND10 family.</text>
</comment>
<evidence type="ECO:0000256" key="1">
    <source>
        <dbReference type="ARBA" id="ARBA00004221"/>
    </source>
</evidence>
<keyword evidence="11" id="KW-0206">Cytoskeleton</keyword>
<dbReference type="Pfam" id="PF01753">
    <property type="entry name" value="zf-MYND"/>
    <property type="match status" value="1"/>
</dbReference>
<dbReference type="PROSITE" id="PS01360">
    <property type="entry name" value="ZF_MYND_1"/>
    <property type="match status" value="1"/>
</dbReference>
<evidence type="ECO:0000256" key="8">
    <source>
        <dbReference type="ARBA" id="ARBA00022771"/>
    </source>
</evidence>
<dbReference type="PROSITE" id="PS50865">
    <property type="entry name" value="ZF_MYND_2"/>
    <property type="match status" value="1"/>
</dbReference>
<evidence type="ECO:0000313" key="18">
    <source>
        <dbReference type="Proteomes" id="UP001186944"/>
    </source>
</evidence>
<dbReference type="AlphaFoldDB" id="A0AA88YQ17"/>
<dbReference type="GO" id="GO:0036159">
    <property type="term" value="P:inner dynein arm assembly"/>
    <property type="evidence" value="ECO:0007669"/>
    <property type="project" value="TreeGrafter"/>
</dbReference>
<keyword evidence="10" id="KW-0472">Membrane</keyword>
<organism evidence="17 18">
    <name type="scientific">Pinctada imbricata</name>
    <name type="common">Atlantic pearl-oyster</name>
    <name type="synonym">Pinctada martensii</name>
    <dbReference type="NCBI Taxonomy" id="66713"/>
    <lineage>
        <taxon>Eukaryota</taxon>
        <taxon>Metazoa</taxon>
        <taxon>Spiralia</taxon>
        <taxon>Lophotrochozoa</taxon>
        <taxon>Mollusca</taxon>
        <taxon>Bivalvia</taxon>
        <taxon>Autobranchia</taxon>
        <taxon>Pteriomorphia</taxon>
        <taxon>Pterioida</taxon>
        <taxon>Pterioidea</taxon>
        <taxon>Pteriidae</taxon>
        <taxon>Pinctada</taxon>
    </lineage>
</organism>
<comment type="caution">
    <text evidence="17">The sequence shown here is derived from an EMBL/GenBank/DDBJ whole genome shotgun (WGS) entry which is preliminary data.</text>
</comment>
<dbReference type="GO" id="GO:0034451">
    <property type="term" value="C:centriolar satellite"/>
    <property type="evidence" value="ECO:0007669"/>
    <property type="project" value="TreeGrafter"/>
</dbReference>
<keyword evidence="5" id="KW-1003">Cell membrane</keyword>
<protein>
    <recommendedName>
        <fullName evidence="4">Zinc finger MYND domain-containing protein 10</fullName>
    </recommendedName>
</protein>
<name>A0AA88YQ17_PINIB</name>
<evidence type="ECO:0000256" key="7">
    <source>
        <dbReference type="ARBA" id="ARBA00022723"/>
    </source>
</evidence>
<dbReference type="Proteomes" id="UP001186944">
    <property type="component" value="Unassembled WGS sequence"/>
</dbReference>
<evidence type="ECO:0000256" key="12">
    <source>
        <dbReference type="ARBA" id="ARBA00024190"/>
    </source>
</evidence>
<dbReference type="GO" id="GO:0120293">
    <property type="term" value="C:dynein axonemal particle"/>
    <property type="evidence" value="ECO:0007669"/>
    <property type="project" value="UniProtKB-SubCell"/>
</dbReference>
<dbReference type="InterPro" id="IPR052298">
    <property type="entry name" value="ZMYND10"/>
</dbReference>
<dbReference type="GO" id="GO:0008270">
    <property type="term" value="F:zinc ion binding"/>
    <property type="evidence" value="ECO:0007669"/>
    <property type="project" value="UniProtKB-KW"/>
</dbReference>
<keyword evidence="15" id="KW-0175">Coiled coil</keyword>
<keyword evidence="6" id="KW-0963">Cytoplasm</keyword>
<sequence>MNGENTHVLLAVEAESYVEHLRKFKLREIGKTEWGRQHENIEKLNMQAVLNASAQEDEFIKDFIISCGKSEVLVHDLLLTEIWKEKIFTELVEMEFEPKTTFPIYMVLYHEATVVNLLETTMFFRETCEAAEDHIIDLVDYCYRKLTQLIARAENEEDEEEEEFDISQVSTAGANNMEELEKQEKKLNFEICIKAVSLLRYITDHLESLPLSVMTRILNTLDIPILLVQLVETPPWSRRKDGKIYKFIDSKWTEVSHQDSLKITKIEGQVWLALFHLLMDQSCQQKYDINSTRKNSILKLRSYLTEVMLDQIPVLVEMQRYLEHLSMMDPPAASRDLILEQVPEIRETILRENDGKWKSIARKQAKTTFNPSESDIRAQAKRLADTYNFDALEGLLTEPPKCALCGAEASKRCSRCQNEWYCRRECQVSHWKKHKKACDLLVETNEKLKAMGKLPA</sequence>
<keyword evidence="7" id="KW-0479">Metal-binding</keyword>
<evidence type="ECO:0000256" key="11">
    <source>
        <dbReference type="ARBA" id="ARBA00023212"/>
    </source>
</evidence>
<dbReference type="Gene3D" id="6.10.140.2220">
    <property type="match status" value="1"/>
</dbReference>